<keyword evidence="2" id="KW-1185">Reference proteome</keyword>
<gene>
    <name evidence="1" type="ORF">RPERSI_LOCUS13960</name>
</gene>
<sequence length="44" mass="5023">DRDDSAYIWELPVGHAERETLTVSKTCRSQKGSSTNSTKYLFML</sequence>
<reference evidence="1" key="1">
    <citation type="submission" date="2021-06" db="EMBL/GenBank/DDBJ databases">
        <authorList>
            <person name="Kallberg Y."/>
            <person name="Tangrot J."/>
            <person name="Rosling A."/>
        </authorList>
    </citation>
    <scope>NUCLEOTIDE SEQUENCE</scope>
    <source>
        <strain evidence="1">MA461A</strain>
    </source>
</reference>
<evidence type="ECO:0000313" key="2">
    <source>
        <dbReference type="Proteomes" id="UP000789920"/>
    </source>
</evidence>
<name>A0ACA9QK56_9GLOM</name>
<proteinExistence type="predicted"/>
<comment type="caution">
    <text evidence="1">The sequence shown here is derived from an EMBL/GenBank/DDBJ whole genome shotgun (WGS) entry which is preliminary data.</text>
</comment>
<feature type="non-terminal residue" evidence="1">
    <location>
        <position position="1"/>
    </location>
</feature>
<protein>
    <submittedName>
        <fullName evidence="1">6462_t:CDS:1</fullName>
    </submittedName>
</protein>
<evidence type="ECO:0000313" key="1">
    <source>
        <dbReference type="EMBL" id="CAG8748863.1"/>
    </source>
</evidence>
<accession>A0ACA9QK56</accession>
<dbReference type="Proteomes" id="UP000789920">
    <property type="component" value="Unassembled WGS sequence"/>
</dbReference>
<organism evidence="1 2">
    <name type="scientific">Racocetra persica</name>
    <dbReference type="NCBI Taxonomy" id="160502"/>
    <lineage>
        <taxon>Eukaryota</taxon>
        <taxon>Fungi</taxon>
        <taxon>Fungi incertae sedis</taxon>
        <taxon>Mucoromycota</taxon>
        <taxon>Glomeromycotina</taxon>
        <taxon>Glomeromycetes</taxon>
        <taxon>Diversisporales</taxon>
        <taxon>Gigasporaceae</taxon>
        <taxon>Racocetra</taxon>
    </lineage>
</organism>
<dbReference type="EMBL" id="CAJVQC010031588">
    <property type="protein sequence ID" value="CAG8748863.1"/>
    <property type="molecule type" value="Genomic_DNA"/>
</dbReference>